<dbReference type="SUPFAM" id="SSF56219">
    <property type="entry name" value="DNase I-like"/>
    <property type="match status" value="1"/>
</dbReference>
<evidence type="ECO:0000313" key="2">
    <source>
        <dbReference type="EMBL" id="PLW51204.1"/>
    </source>
</evidence>
<dbReference type="OrthoDB" id="2505506at2759"/>
<dbReference type="EMBL" id="PGCJ01000086">
    <property type="protein sequence ID" value="PLW51204.1"/>
    <property type="molecule type" value="Genomic_DNA"/>
</dbReference>
<dbReference type="Pfam" id="PF14529">
    <property type="entry name" value="Exo_endo_phos_2"/>
    <property type="match status" value="1"/>
</dbReference>
<name>A0A2N5VMI0_9BASI</name>
<dbReference type="Proteomes" id="UP000235388">
    <property type="component" value="Unassembled WGS sequence"/>
</dbReference>
<protein>
    <recommendedName>
        <fullName evidence="1">Endonuclease/exonuclease/phosphatase domain-containing protein</fullName>
    </recommendedName>
</protein>
<dbReference type="AlphaFoldDB" id="A0A2N5VMI0"/>
<dbReference type="InterPro" id="IPR036691">
    <property type="entry name" value="Endo/exonu/phosph_ase_sf"/>
</dbReference>
<evidence type="ECO:0000313" key="3">
    <source>
        <dbReference type="Proteomes" id="UP000235388"/>
    </source>
</evidence>
<proteinExistence type="predicted"/>
<dbReference type="STRING" id="200324.A0A2N5VMI0"/>
<evidence type="ECO:0000259" key="1">
    <source>
        <dbReference type="Pfam" id="PF14529"/>
    </source>
</evidence>
<gene>
    <name evidence="2" type="ORF">PCANC_11433</name>
</gene>
<sequence length="305" mass="34251">MATPTNTPEITPLLHILQDHAPAGPEESQILQLNCHVAWEVTDWNLFLGFEHVPTNWNDRHKACLYVRKKIGSEKINQLPGGGKLLVGIEIELQPAKSLQIINLYNPPTLFLGLDPLDTWMTNQITRQIATILCMDSNLHHPKWNPPGMRSVQKQAAQLIEMCGKSGFCLSSSPQVPTYYSRKGRGSTIDLCWSNFLASKIVKSVNTSTKNYGLDHQAVIITIQTRPAPPLKKWTRPAWEAIDMESAKSKLQSLLQPIQESLNDTQTSPTEIALRLVDTLRNHQESLGRTVAATPHRAKDWNIYV</sequence>
<dbReference type="Gene3D" id="3.60.10.10">
    <property type="entry name" value="Endonuclease/exonuclease/phosphatase"/>
    <property type="match status" value="1"/>
</dbReference>
<dbReference type="GO" id="GO:0003824">
    <property type="term" value="F:catalytic activity"/>
    <property type="evidence" value="ECO:0007669"/>
    <property type="project" value="InterPro"/>
</dbReference>
<keyword evidence="3" id="KW-1185">Reference proteome</keyword>
<accession>A0A2N5VMI0</accession>
<organism evidence="2 3">
    <name type="scientific">Puccinia coronata f. sp. avenae</name>
    <dbReference type="NCBI Taxonomy" id="200324"/>
    <lineage>
        <taxon>Eukaryota</taxon>
        <taxon>Fungi</taxon>
        <taxon>Dikarya</taxon>
        <taxon>Basidiomycota</taxon>
        <taxon>Pucciniomycotina</taxon>
        <taxon>Pucciniomycetes</taxon>
        <taxon>Pucciniales</taxon>
        <taxon>Pucciniaceae</taxon>
        <taxon>Puccinia</taxon>
    </lineage>
</organism>
<feature type="domain" description="Endonuclease/exonuclease/phosphatase" evidence="1">
    <location>
        <begin position="100"/>
        <end position="219"/>
    </location>
</feature>
<dbReference type="InterPro" id="IPR005135">
    <property type="entry name" value="Endo/exonuclease/phosphatase"/>
</dbReference>
<comment type="caution">
    <text evidence="2">The sequence shown here is derived from an EMBL/GenBank/DDBJ whole genome shotgun (WGS) entry which is preliminary data.</text>
</comment>
<reference evidence="2 3" key="1">
    <citation type="submission" date="2017-11" db="EMBL/GenBank/DDBJ databases">
        <title>De novo assembly and phasing of dikaryotic genomes from two isolates of Puccinia coronata f. sp. avenae, the causal agent of oat crown rust.</title>
        <authorList>
            <person name="Miller M.E."/>
            <person name="Zhang Y."/>
            <person name="Omidvar V."/>
            <person name="Sperschneider J."/>
            <person name="Schwessinger B."/>
            <person name="Raley C."/>
            <person name="Palmer J.M."/>
            <person name="Garnica D."/>
            <person name="Upadhyaya N."/>
            <person name="Rathjen J."/>
            <person name="Taylor J.M."/>
            <person name="Park R.F."/>
            <person name="Dodds P.N."/>
            <person name="Hirsch C.D."/>
            <person name="Kianian S.F."/>
            <person name="Figueroa M."/>
        </authorList>
    </citation>
    <scope>NUCLEOTIDE SEQUENCE [LARGE SCALE GENOMIC DNA]</scope>
    <source>
        <strain evidence="2">12NC29</strain>
    </source>
</reference>